<accession>A0A8J6Q2X1</accession>
<keyword evidence="2" id="KW-1185">Reference proteome</keyword>
<dbReference type="Proteomes" id="UP000600588">
    <property type="component" value="Unassembled WGS sequence"/>
</dbReference>
<dbReference type="Gene3D" id="1.20.120.160">
    <property type="entry name" value="HPT domain"/>
    <property type="match status" value="1"/>
</dbReference>
<dbReference type="GO" id="GO:0000160">
    <property type="term" value="P:phosphorelay signal transduction system"/>
    <property type="evidence" value="ECO:0007669"/>
    <property type="project" value="InterPro"/>
</dbReference>
<sequence length="105" mass="12135">MGEPNLDYIRKIANGDQEFFNKLIKIVKFELPNEVDSYNDYMQRGCFMQAANIVHKIKHKAIILSWEDAYQIAATHEENLKAGSNVDQASFDNYLTAMLRYISTI</sequence>
<reference evidence="1 2" key="1">
    <citation type="submission" date="2020-09" db="EMBL/GenBank/DDBJ databases">
        <title>TT11 complete genome.</title>
        <authorList>
            <person name="Wu Z."/>
        </authorList>
    </citation>
    <scope>NUCLEOTIDE SEQUENCE [LARGE SCALE GENOMIC DNA]</scope>
    <source>
        <strain evidence="1 2">TT11</strain>
    </source>
</reference>
<organism evidence="1 2">
    <name type="scientific">Aestuariibaculum sediminum</name>
    <dbReference type="NCBI Taxonomy" id="2770637"/>
    <lineage>
        <taxon>Bacteria</taxon>
        <taxon>Pseudomonadati</taxon>
        <taxon>Bacteroidota</taxon>
        <taxon>Flavobacteriia</taxon>
        <taxon>Flavobacteriales</taxon>
        <taxon>Flavobacteriaceae</taxon>
    </lineage>
</organism>
<name>A0A8J6Q2X1_9FLAO</name>
<dbReference type="AlphaFoldDB" id="A0A8J6Q2X1"/>
<evidence type="ECO:0000313" key="2">
    <source>
        <dbReference type="Proteomes" id="UP000600588"/>
    </source>
</evidence>
<proteinExistence type="predicted"/>
<dbReference type="RefSeq" id="WP_188230520.1">
    <property type="nucleotide sequence ID" value="NZ_JACVXB010000004.1"/>
</dbReference>
<comment type="caution">
    <text evidence="1">The sequence shown here is derived from an EMBL/GenBank/DDBJ whole genome shotgun (WGS) entry which is preliminary data.</text>
</comment>
<evidence type="ECO:0000313" key="1">
    <source>
        <dbReference type="EMBL" id="MBD0832736.1"/>
    </source>
</evidence>
<gene>
    <name evidence="1" type="ORF">ICJ83_11380</name>
</gene>
<dbReference type="EMBL" id="JACVXB010000004">
    <property type="protein sequence ID" value="MBD0832736.1"/>
    <property type="molecule type" value="Genomic_DNA"/>
</dbReference>
<dbReference type="InterPro" id="IPR036641">
    <property type="entry name" value="HPT_dom_sf"/>
</dbReference>
<protein>
    <submittedName>
        <fullName evidence="1">Hpt domain-containing protein</fullName>
    </submittedName>
</protein>
<dbReference type="SUPFAM" id="SSF47226">
    <property type="entry name" value="Histidine-containing phosphotransfer domain, HPT domain"/>
    <property type="match status" value="1"/>
</dbReference>